<dbReference type="PROSITE" id="PS51192">
    <property type="entry name" value="HELICASE_ATP_BIND_1"/>
    <property type="match status" value="1"/>
</dbReference>
<comment type="caution">
    <text evidence="2">The sequence shown here is derived from an EMBL/GenBank/DDBJ whole genome shotgun (WGS) entry which is preliminary data.</text>
</comment>
<gene>
    <name evidence="2" type="ORF">BS47DRAFT_1350610</name>
</gene>
<dbReference type="SUPFAM" id="SSF52540">
    <property type="entry name" value="P-loop containing nucleoside triphosphate hydrolases"/>
    <property type="match status" value="1"/>
</dbReference>
<organism evidence="2 3">
    <name type="scientific">Hydnum rufescens UP504</name>
    <dbReference type="NCBI Taxonomy" id="1448309"/>
    <lineage>
        <taxon>Eukaryota</taxon>
        <taxon>Fungi</taxon>
        <taxon>Dikarya</taxon>
        <taxon>Basidiomycota</taxon>
        <taxon>Agaricomycotina</taxon>
        <taxon>Agaricomycetes</taxon>
        <taxon>Cantharellales</taxon>
        <taxon>Hydnaceae</taxon>
        <taxon>Hydnum</taxon>
    </lineage>
</organism>
<proteinExistence type="predicted"/>
<accession>A0A9P6ANS1</accession>
<reference evidence="2" key="1">
    <citation type="journal article" date="2020" name="Nat. Commun.">
        <title>Large-scale genome sequencing of mycorrhizal fungi provides insights into the early evolution of symbiotic traits.</title>
        <authorList>
            <person name="Miyauchi S."/>
            <person name="Kiss E."/>
            <person name="Kuo A."/>
            <person name="Drula E."/>
            <person name="Kohler A."/>
            <person name="Sanchez-Garcia M."/>
            <person name="Morin E."/>
            <person name="Andreopoulos B."/>
            <person name="Barry K.W."/>
            <person name="Bonito G."/>
            <person name="Buee M."/>
            <person name="Carver A."/>
            <person name="Chen C."/>
            <person name="Cichocki N."/>
            <person name="Clum A."/>
            <person name="Culley D."/>
            <person name="Crous P.W."/>
            <person name="Fauchery L."/>
            <person name="Girlanda M."/>
            <person name="Hayes R.D."/>
            <person name="Keri Z."/>
            <person name="LaButti K."/>
            <person name="Lipzen A."/>
            <person name="Lombard V."/>
            <person name="Magnuson J."/>
            <person name="Maillard F."/>
            <person name="Murat C."/>
            <person name="Nolan M."/>
            <person name="Ohm R.A."/>
            <person name="Pangilinan J."/>
            <person name="Pereira M.F."/>
            <person name="Perotto S."/>
            <person name="Peter M."/>
            <person name="Pfister S."/>
            <person name="Riley R."/>
            <person name="Sitrit Y."/>
            <person name="Stielow J.B."/>
            <person name="Szollosi G."/>
            <person name="Zifcakova L."/>
            <person name="Stursova M."/>
            <person name="Spatafora J.W."/>
            <person name="Tedersoo L."/>
            <person name="Vaario L.M."/>
            <person name="Yamada A."/>
            <person name="Yan M."/>
            <person name="Wang P."/>
            <person name="Xu J."/>
            <person name="Bruns T."/>
            <person name="Baldrian P."/>
            <person name="Vilgalys R."/>
            <person name="Dunand C."/>
            <person name="Henrissat B."/>
            <person name="Grigoriev I.V."/>
            <person name="Hibbett D."/>
            <person name="Nagy L.G."/>
            <person name="Martin F.M."/>
        </authorList>
    </citation>
    <scope>NUCLEOTIDE SEQUENCE</scope>
    <source>
        <strain evidence="2">UP504</strain>
    </source>
</reference>
<evidence type="ECO:0000313" key="3">
    <source>
        <dbReference type="Proteomes" id="UP000886523"/>
    </source>
</evidence>
<dbReference type="Pfam" id="PF00270">
    <property type="entry name" value="DEAD"/>
    <property type="match status" value="1"/>
</dbReference>
<dbReference type="Gene3D" id="3.40.50.300">
    <property type="entry name" value="P-loop containing nucleotide triphosphate hydrolases"/>
    <property type="match status" value="1"/>
</dbReference>
<evidence type="ECO:0000313" key="2">
    <source>
        <dbReference type="EMBL" id="KAF9508186.1"/>
    </source>
</evidence>
<dbReference type="Proteomes" id="UP000886523">
    <property type="component" value="Unassembled WGS sequence"/>
</dbReference>
<feature type="domain" description="Helicase ATP-binding" evidence="1">
    <location>
        <begin position="43"/>
        <end position="119"/>
    </location>
</feature>
<dbReference type="AlphaFoldDB" id="A0A9P6ANS1"/>
<dbReference type="EMBL" id="MU129063">
    <property type="protein sequence ID" value="KAF9508186.1"/>
    <property type="molecule type" value="Genomic_DNA"/>
</dbReference>
<dbReference type="InterPro" id="IPR014001">
    <property type="entry name" value="Helicase_ATP-bd"/>
</dbReference>
<dbReference type="GO" id="GO:0003676">
    <property type="term" value="F:nucleic acid binding"/>
    <property type="evidence" value="ECO:0007669"/>
    <property type="project" value="InterPro"/>
</dbReference>
<name>A0A9P6ANS1_9AGAM</name>
<dbReference type="OrthoDB" id="2499463at2759"/>
<keyword evidence="3" id="KW-1185">Reference proteome</keyword>
<protein>
    <recommendedName>
        <fullName evidence="1">Helicase ATP-binding domain-containing protein</fullName>
    </recommendedName>
</protein>
<dbReference type="InterPro" id="IPR027417">
    <property type="entry name" value="P-loop_NTPase"/>
</dbReference>
<sequence length="119" mass="12820">MSGKPVKLMSKVPKHAISATIHKATHKKLLKQHQAKGFQIGALTRIADGEDTILLGPTGSGKTLILAMPLLHHTDKTSIVISPLQALETDQVDQMDELGMESILVDTVDLPASTYKARS</sequence>
<evidence type="ECO:0000259" key="1">
    <source>
        <dbReference type="PROSITE" id="PS51192"/>
    </source>
</evidence>
<dbReference type="InterPro" id="IPR011545">
    <property type="entry name" value="DEAD/DEAH_box_helicase_dom"/>
</dbReference>
<dbReference type="GO" id="GO:0005524">
    <property type="term" value="F:ATP binding"/>
    <property type="evidence" value="ECO:0007669"/>
    <property type="project" value="InterPro"/>
</dbReference>